<evidence type="ECO:0000256" key="1">
    <source>
        <dbReference type="SAM" id="MobiDB-lite"/>
    </source>
</evidence>
<evidence type="ECO:0000313" key="2">
    <source>
        <dbReference type="EMBL" id="QCE00508.1"/>
    </source>
</evidence>
<feature type="compositionally biased region" description="Low complexity" evidence="1">
    <location>
        <begin position="55"/>
        <end position="66"/>
    </location>
</feature>
<reference evidence="2 3" key="1">
    <citation type="submission" date="2019-04" db="EMBL/GenBank/DDBJ databases">
        <title>An improved genome assembly and genetic linkage map for asparagus bean, Vigna unguiculata ssp. sesquipedialis.</title>
        <authorList>
            <person name="Xia Q."/>
            <person name="Zhang R."/>
            <person name="Dong Y."/>
        </authorList>
    </citation>
    <scope>NUCLEOTIDE SEQUENCE [LARGE SCALE GENOMIC DNA]</scope>
    <source>
        <tissue evidence="2">Leaf</tissue>
    </source>
</reference>
<feature type="compositionally biased region" description="Basic and acidic residues" evidence="1">
    <location>
        <begin position="74"/>
        <end position="88"/>
    </location>
</feature>
<sequence length="88" mass="10065">MPCGNYSYYSKGKIRTRRIVCSEPLLADLEIEKTTRRNNSITRRQRALAQQVAPHSSSSNTLHSTSQNFDSFLEEERIENPHGDGRGR</sequence>
<name>A0A4D6MHK9_VIGUN</name>
<dbReference type="Proteomes" id="UP000501690">
    <property type="component" value="Linkage Group LG7"/>
</dbReference>
<protein>
    <submittedName>
        <fullName evidence="2">Uncharacterized protein</fullName>
    </submittedName>
</protein>
<keyword evidence="3" id="KW-1185">Reference proteome</keyword>
<proteinExistence type="predicted"/>
<feature type="region of interest" description="Disordered" evidence="1">
    <location>
        <begin position="37"/>
        <end position="88"/>
    </location>
</feature>
<dbReference type="AlphaFoldDB" id="A0A4D6MHK9"/>
<accession>A0A4D6MHK9</accession>
<dbReference type="EMBL" id="CP039351">
    <property type="protein sequence ID" value="QCE00508.1"/>
    <property type="molecule type" value="Genomic_DNA"/>
</dbReference>
<gene>
    <name evidence="2" type="ORF">DEO72_LG7g1798</name>
</gene>
<organism evidence="2 3">
    <name type="scientific">Vigna unguiculata</name>
    <name type="common">Cowpea</name>
    <dbReference type="NCBI Taxonomy" id="3917"/>
    <lineage>
        <taxon>Eukaryota</taxon>
        <taxon>Viridiplantae</taxon>
        <taxon>Streptophyta</taxon>
        <taxon>Embryophyta</taxon>
        <taxon>Tracheophyta</taxon>
        <taxon>Spermatophyta</taxon>
        <taxon>Magnoliopsida</taxon>
        <taxon>eudicotyledons</taxon>
        <taxon>Gunneridae</taxon>
        <taxon>Pentapetalae</taxon>
        <taxon>rosids</taxon>
        <taxon>fabids</taxon>
        <taxon>Fabales</taxon>
        <taxon>Fabaceae</taxon>
        <taxon>Papilionoideae</taxon>
        <taxon>50 kb inversion clade</taxon>
        <taxon>NPAAA clade</taxon>
        <taxon>indigoferoid/millettioid clade</taxon>
        <taxon>Phaseoleae</taxon>
        <taxon>Vigna</taxon>
    </lineage>
</organism>
<evidence type="ECO:0000313" key="3">
    <source>
        <dbReference type="Proteomes" id="UP000501690"/>
    </source>
</evidence>